<sequence length="192" mass="21381">MKNFKSCIKIFTILTFITGIIYPLTITTIGQILFPWQVNGSIIYQNKVAIGSALIGQPFERGDLFWSRPSPTPDFPYNPLFSGGSNLGPTNPKLISEIRNRIEFFKENGLRLPIPSDLVMGSGSGLDPDITPEAAMVQIPRISKVTNIPTGILKELVEHNTEPRDLGIFGAKRVNVLKLNLTLIELEKQYVR</sequence>
<dbReference type="NCBIfam" id="NF001454">
    <property type="entry name" value="PRK00315.1"/>
    <property type="match status" value="1"/>
</dbReference>
<dbReference type="GO" id="GO:0008556">
    <property type="term" value="F:P-type potassium transmembrane transporter activity"/>
    <property type="evidence" value="ECO:0007669"/>
    <property type="project" value="InterPro"/>
</dbReference>
<dbReference type="GO" id="GO:0005886">
    <property type="term" value="C:plasma membrane"/>
    <property type="evidence" value="ECO:0007669"/>
    <property type="project" value="UniProtKB-SubCell"/>
</dbReference>
<keyword evidence="6 11" id="KW-0067">ATP-binding</keyword>
<dbReference type="PANTHER" id="PTHR30042:SF2">
    <property type="entry name" value="POTASSIUM-TRANSPORTING ATPASE KDPC SUBUNIT"/>
    <property type="match status" value="1"/>
</dbReference>
<evidence type="ECO:0000256" key="10">
    <source>
        <dbReference type="ARBA" id="ARBA00023136"/>
    </source>
</evidence>
<keyword evidence="5 11" id="KW-0547">Nucleotide-binding</keyword>
<evidence type="ECO:0000256" key="9">
    <source>
        <dbReference type="ARBA" id="ARBA00023065"/>
    </source>
</evidence>
<proteinExistence type="inferred from homology"/>
<name>A0A7C5KDF8_9BACT</name>
<dbReference type="PANTHER" id="PTHR30042">
    <property type="entry name" value="POTASSIUM-TRANSPORTING ATPASE C CHAIN"/>
    <property type="match status" value="1"/>
</dbReference>
<keyword evidence="9 11" id="KW-0406">Ion transport</keyword>
<comment type="function">
    <text evidence="11">Part of the high-affinity ATP-driven potassium transport (or Kdp) system, which catalyzes the hydrolysis of ATP coupled with the electrogenic transport of potassium into the cytoplasm. This subunit acts as a catalytic chaperone that increases the ATP-binding affinity of the ATP-hydrolyzing subunit KdpB by the formation of a transient KdpB/KdpC/ATP ternary complex.</text>
</comment>
<dbReference type="AlphaFoldDB" id="A0A7C5KDF8"/>
<keyword evidence="10 11" id="KW-0472">Membrane</keyword>
<protein>
    <recommendedName>
        <fullName evidence="11">Potassium-transporting ATPase KdpC subunit</fullName>
    </recommendedName>
    <alternativeName>
        <fullName evidence="11">ATP phosphohydrolase [potassium-transporting] C chain</fullName>
    </alternativeName>
    <alternativeName>
        <fullName evidence="11">Potassium-binding and translocating subunit C</fullName>
    </alternativeName>
    <alternativeName>
        <fullName evidence="11">Potassium-translocating ATPase C chain</fullName>
    </alternativeName>
</protein>
<dbReference type="PIRSF" id="PIRSF001296">
    <property type="entry name" value="K_ATPase_KdpC"/>
    <property type="match status" value="1"/>
</dbReference>
<organism evidence="12">
    <name type="scientific">Thermodesulfobium narugense</name>
    <dbReference type="NCBI Taxonomy" id="184064"/>
    <lineage>
        <taxon>Bacteria</taxon>
        <taxon>Pseudomonadati</taxon>
        <taxon>Thermodesulfobiota</taxon>
        <taxon>Thermodesulfobiia</taxon>
        <taxon>Thermodesulfobiales</taxon>
        <taxon>Thermodesulfobiaceae</taxon>
        <taxon>Thermodesulfobium</taxon>
    </lineage>
</organism>
<comment type="caution">
    <text evidence="12">The sequence shown here is derived from an EMBL/GenBank/DDBJ whole genome shotgun (WGS) entry which is preliminary data.</text>
</comment>
<accession>A0A7C5KDF8</accession>
<reference evidence="12" key="1">
    <citation type="journal article" date="2020" name="mSystems">
        <title>Genome- and Community-Level Interaction Insights into Carbon Utilization and Element Cycling Functions of Hydrothermarchaeota in Hydrothermal Sediment.</title>
        <authorList>
            <person name="Zhou Z."/>
            <person name="Liu Y."/>
            <person name="Xu W."/>
            <person name="Pan J."/>
            <person name="Luo Z.H."/>
            <person name="Li M."/>
        </authorList>
    </citation>
    <scope>NUCLEOTIDE SEQUENCE [LARGE SCALE GENOMIC DNA]</scope>
    <source>
        <strain evidence="12">SpSt-1019</strain>
    </source>
</reference>
<keyword evidence="2 11" id="KW-1003">Cell membrane</keyword>
<dbReference type="HAMAP" id="MF_00276">
    <property type="entry name" value="KdpC"/>
    <property type="match status" value="1"/>
</dbReference>
<dbReference type="EMBL" id="DRUY01000185">
    <property type="protein sequence ID" value="HHI66000.1"/>
    <property type="molecule type" value="Genomic_DNA"/>
</dbReference>
<keyword evidence="1 11" id="KW-0813">Transport</keyword>
<evidence type="ECO:0000256" key="8">
    <source>
        <dbReference type="ARBA" id="ARBA00022989"/>
    </source>
</evidence>
<dbReference type="GO" id="GO:0005524">
    <property type="term" value="F:ATP binding"/>
    <property type="evidence" value="ECO:0007669"/>
    <property type="project" value="UniProtKB-UniRule"/>
</dbReference>
<dbReference type="Pfam" id="PF02669">
    <property type="entry name" value="KdpC"/>
    <property type="match status" value="1"/>
</dbReference>
<dbReference type="NCBIfam" id="TIGR00681">
    <property type="entry name" value="kdpC"/>
    <property type="match status" value="1"/>
</dbReference>
<feature type="transmembrane region" description="Helical" evidence="11">
    <location>
        <begin position="12"/>
        <end position="36"/>
    </location>
</feature>
<keyword evidence="3 11" id="KW-0633">Potassium transport</keyword>
<evidence type="ECO:0000256" key="11">
    <source>
        <dbReference type="HAMAP-Rule" id="MF_00276"/>
    </source>
</evidence>
<comment type="subunit">
    <text evidence="11">The system is composed of three essential subunits: KdpA, KdpB and KdpC.</text>
</comment>
<evidence type="ECO:0000313" key="12">
    <source>
        <dbReference type="EMBL" id="HHI66000.1"/>
    </source>
</evidence>
<evidence type="ECO:0000256" key="4">
    <source>
        <dbReference type="ARBA" id="ARBA00022692"/>
    </source>
</evidence>
<evidence type="ECO:0000256" key="1">
    <source>
        <dbReference type="ARBA" id="ARBA00022448"/>
    </source>
</evidence>
<keyword evidence="4 11" id="KW-0812">Transmembrane</keyword>
<comment type="similarity">
    <text evidence="11">Belongs to the KdpC family.</text>
</comment>
<keyword evidence="8 11" id="KW-1133">Transmembrane helix</keyword>
<comment type="subcellular location">
    <subcellularLocation>
        <location evidence="11">Cell membrane</location>
        <topology evidence="11">Single-pass membrane protein</topology>
    </subcellularLocation>
</comment>
<evidence type="ECO:0000256" key="5">
    <source>
        <dbReference type="ARBA" id="ARBA00022741"/>
    </source>
</evidence>
<dbReference type="InterPro" id="IPR003820">
    <property type="entry name" value="KdpC"/>
</dbReference>
<evidence type="ECO:0000256" key="3">
    <source>
        <dbReference type="ARBA" id="ARBA00022538"/>
    </source>
</evidence>
<keyword evidence="7 11" id="KW-0630">Potassium</keyword>
<evidence type="ECO:0000256" key="7">
    <source>
        <dbReference type="ARBA" id="ARBA00022958"/>
    </source>
</evidence>
<evidence type="ECO:0000256" key="2">
    <source>
        <dbReference type="ARBA" id="ARBA00022475"/>
    </source>
</evidence>
<evidence type="ECO:0000256" key="6">
    <source>
        <dbReference type="ARBA" id="ARBA00022840"/>
    </source>
</evidence>
<gene>
    <name evidence="11 12" type="primary">kdpC</name>
    <name evidence="12" type="ORF">ENL70_05585</name>
</gene>